<name>A0A382S5H1_9ZZZZ</name>
<dbReference type="InterPro" id="IPR024370">
    <property type="entry name" value="PBP_domain"/>
</dbReference>
<evidence type="ECO:0000259" key="1">
    <source>
        <dbReference type="Pfam" id="PF12849"/>
    </source>
</evidence>
<dbReference type="InterPro" id="IPR052738">
    <property type="entry name" value="ABC-Tungstate_binding"/>
</dbReference>
<dbReference type="AlphaFoldDB" id="A0A382S5H1"/>
<protein>
    <recommendedName>
        <fullName evidence="1">PBP domain-containing protein</fullName>
    </recommendedName>
</protein>
<dbReference type="SUPFAM" id="SSF53850">
    <property type="entry name" value="Periplasmic binding protein-like II"/>
    <property type="match status" value="1"/>
</dbReference>
<feature type="domain" description="PBP" evidence="1">
    <location>
        <begin position="22"/>
        <end position="245"/>
    </location>
</feature>
<organism evidence="2">
    <name type="scientific">marine metagenome</name>
    <dbReference type="NCBI Taxonomy" id="408172"/>
    <lineage>
        <taxon>unclassified sequences</taxon>
        <taxon>metagenomes</taxon>
        <taxon>ecological metagenomes</taxon>
    </lineage>
</organism>
<dbReference type="PANTHER" id="PTHR37945">
    <property type="entry name" value="EXTRACELLULAR TUNGSTATE BINDING PROTEIN"/>
    <property type="match status" value="1"/>
</dbReference>
<dbReference type="Pfam" id="PF12849">
    <property type="entry name" value="PBP_like_2"/>
    <property type="match status" value="1"/>
</dbReference>
<dbReference type="EMBL" id="UINC01126378">
    <property type="protein sequence ID" value="SVD04822.1"/>
    <property type="molecule type" value="Genomic_DNA"/>
</dbReference>
<dbReference type="PANTHER" id="PTHR37945:SF1">
    <property type="entry name" value="EXTRACELLULAR TUNGSTATE BINDING PROTEIN"/>
    <property type="match status" value="1"/>
</dbReference>
<dbReference type="Gene3D" id="3.40.190.10">
    <property type="entry name" value="Periplasmic binding protein-like II"/>
    <property type="match status" value="2"/>
</dbReference>
<reference evidence="2" key="1">
    <citation type="submission" date="2018-05" db="EMBL/GenBank/DDBJ databases">
        <authorList>
            <person name="Lanie J.A."/>
            <person name="Ng W.-L."/>
            <person name="Kazmierczak K.M."/>
            <person name="Andrzejewski T.M."/>
            <person name="Davidsen T.M."/>
            <person name="Wayne K.J."/>
            <person name="Tettelin H."/>
            <person name="Glass J.I."/>
            <person name="Rusch D."/>
            <person name="Podicherti R."/>
            <person name="Tsui H.-C.T."/>
            <person name="Winkler M.E."/>
        </authorList>
    </citation>
    <scope>NUCLEOTIDE SEQUENCE</scope>
</reference>
<gene>
    <name evidence="2" type="ORF">METZ01_LOCUS357676</name>
</gene>
<proteinExistence type="predicted"/>
<accession>A0A382S5H1</accession>
<evidence type="ECO:0000313" key="2">
    <source>
        <dbReference type="EMBL" id="SVD04822.1"/>
    </source>
</evidence>
<sequence>MSRFIFFIFLISVFFSSLSAETRRLRLSTTTSIENSGLLAKLHPPFEKKYNVKIDVIAVGTGKAIRLAENGDVDVILVHAPKAEFKFIEEGYGIERLSVMQNDFIIVGPNTDPANLKYTQNIKDALFKLADTESFFISRGDDSGTHKKEKYLWEMVDLKPNGDWYLSVGQGMGQTLIIADNKQAYTLSDRGTYLAYKEKITLSIVFENDHQLQNPYHVIIVSPEKHPHVDYILAKKYVEFIRSEEGQSIIKYFKINGEKLFLPN</sequence>